<feature type="region of interest" description="Disordered" evidence="1">
    <location>
        <begin position="418"/>
        <end position="439"/>
    </location>
</feature>
<dbReference type="AlphaFoldDB" id="A0A6A1UV56"/>
<feature type="region of interest" description="Disordered" evidence="1">
    <location>
        <begin position="453"/>
        <end position="489"/>
    </location>
</feature>
<name>A0A6A1UV56_9ROSI</name>
<gene>
    <name evidence="2" type="ORF">CJ030_MR8G002045</name>
</gene>
<protein>
    <submittedName>
        <fullName evidence="2">Uncharacterized protein</fullName>
    </submittedName>
</protein>
<organism evidence="2 3">
    <name type="scientific">Morella rubra</name>
    <name type="common">Chinese bayberry</name>
    <dbReference type="NCBI Taxonomy" id="262757"/>
    <lineage>
        <taxon>Eukaryota</taxon>
        <taxon>Viridiplantae</taxon>
        <taxon>Streptophyta</taxon>
        <taxon>Embryophyta</taxon>
        <taxon>Tracheophyta</taxon>
        <taxon>Spermatophyta</taxon>
        <taxon>Magnoliopsida</taxon>
        <taxon>eudicotyledons</taxon>
        <taxon>Gunneridae</taxon>
        <taxon>Pentapetalae</taxon>
        <taxon>rosids</taxon>
        <taxon>fabids</taxon>
        <taxon>Fagales</taxon>
        <taxon>Myricaceae</taxon>
        <taxon>Morella</taxon>
    </lineage>
</organism>
<keyword evidence="3" id="KW-1185">Reference proteome</keyword>
<feature type="region of interest" description="Disordered" evidence="1">
    <location>
        <begin position="119"/>
        <end position="161"/>
    </location>
</feature>
<comment type="caution">
    <text evidence="2">The sequence shown here is derived from an EMBL/GenBank/DDBJ whole genome shotgun (WGS) entry which is preliminary data.</text>
</comment>
<feature type="region of interest" description="Disordered" evidence="1">
    <location>
        <begin position="175"/>
        <end position="211"/>
    </location>
</feature>
<reference evidence="2 3" key="1">
    <citation type="journal article" date="2019" name="Plant Biotechnol. J.">
        <title>The red bayberry genome and genetic basis of sex determination.</title>
        <authorList>
            <person name="Jia H.M."/>
            <person name="Jia H.J."/>
            <person name="Cai Q.L."/>
            <person name="Wang Y."/>
            <person name="Zhao H.B."/>
            <person name="Yang W.F."/>
            <person name="Wang G.Y."/>
            <person name="Li Y.H."/>
            <person name="Zhan D.L."/>
            <person name="Shen Y.T."/>
            <person name="Niu Q.F."/>
            <person name="Chang L."/>
            <person name="Qiu J."/>
            <person name="Zhao L."/>
            <person name="Xie H.B."/>
            <person name="Fu W.Y."/>
            <person name="Jin J."/>
            <person name="Li X.W."/>
            <person name="Jiao Y."/>
            <person name="Zhou C.C."/>
            <person name="Tu T."/>
            <person name="Chai C.Y."/>
            <person name="Gao J.L."/>
            <person name="Fan L.J."/>
            <person name="van de Weg E."/>
            <person name="Wang J.Y."/>
            <person name="Gao Z.S."/>
        </authorList>
    </citation>
    <scope>NUCLEOTIDE SEQUENCE [LARGE SCALE GENOMIC DNA]</scope>
    <source>
        <tissue evidence="2">Leaves</tissue>
    </source>
</reference>
<evidence type="ECO:0000313" key="3">
    <source>
        <dbReference type="Proteomes" id="UP000516437"/>
    </source>
</evidence>
<accession>A0A6A1UV56</accession>
<evidence type="ECO:0000256" key="1">
    <source>
        <dbReference type="SAM" id="MobiDB-lite"/>
    </source>
</evidence>
<dbReference type="Proteomes" id="UP000516437">
    <property type="component" value="Chromosome 8"/>
</dbReference>
<dbReference type="EMBL" id="RXIC02000026">
    <property type="protein sequence ID" value="KAB1202960.1"/>
    <property type="molecule type" value="Genomic_DNA"/>
</dbReference>
<proteinExistence type="predicted"/>
<evidence type="ECO:0000313" key="2">
    <source>
        <dbReference type="EMBL" id="KAB1202960.1"/>
    </source>
</evidence>
<sequence length="756" mass="84177">MVRISFKLETGALCSSIFVLTIRGWHQKFFFVSSERWEFPLEEEDPVRIQRTWGVPSARGNASYPFSYFLSCTLALYVTCHLVGCHGTTRHTPDLTPEEHSCIKPAMASKSWEVSEFLPSPENGVSTNESLARRSIEPCSSARGDAVGESSPSSSERRSCSELQDMTIAMQNQGRVTGPSAQPMESPKRPPSPVTSLGRADKEGPRVTGRTGVGADVDLDLISEVFGQVETVLREFSNLVSVVNQLLQRLVRDFRIASAKREAFRLAEFAWCYKLQTSENGMHFFQARDRRALFKHLPSNNKGRHQMFFFVSGEGWEYLSGKEDPVRVQHTWGVPYAWGNASYPFLLFSLVGCYDTTRHMPDLVPEEHSRIKWAMAGRPWKVTEFLLYLETRVSTGVIAAPKGEACRGVLVWESGTSTSARGDAVGESSPSSSERRSCSELQDMTIAMQNQGRVTGPSAQPMESPKRPPSPVTSLGRADKEGPRVTGRTGVGADVDLDLISEVFGQVETVLREFSNLVSVVNQLLQRLVRDFRIASAKFRALRSEVDMLRSQHATGIAREEQWSIKLEQQRVDWLRVEAELRACLLEIGQLRKESLAKDERLEELVDATKTEKLVREDVTQDCLLASMRRDKLQMQLVEAQADVRAYKRKLRQSHYELQLAESNRMAEWLVGFYSGFDMLVEVEHYADEVSVEVGSPLTAEVPEIEFGGANLEDVVEGEGTSGVVPAPMSANAPSPILGISLADPPIVDASLGFIN</sequence>